<dbReference type="PROSITE" id="PS00012">
    <property type="entry name" value="PHOSPHOPANTETHEINE"/>
    <property type="match status" value="2"/>
</dbReference>
<keyword evidence="3" id="KW-0597">Phosphoprotein</keyword>
<dbReference type="Pfam" id="PF02801">
    <property type="entry name" value="Ketoacyl-synt_C"/>
    <property type="match status" value="1"/>
</dbReference>
<dbReference type="SUPFAM" id="SSF47336">
    <property type="entry name" value="ACP-like"/>
    <property type="match status" value="3"/>
</dbReference>
<dbReference type="PANTHER" id="PTHR43775">
    <property type="entry name" value="FATTY ACID SYNTHASE"/>
    <property type="match status" value="1"/>
</dbReference>
<dbReference type="EMBL" id="CAJVAX010000018">
    <property type="protein sequence ID" value="CAG7645190.1"/>
    <property type="molecule type" value="Genomic_DNA"/>
</dbReference>
<dbReference type="InterPro" id="IPR029063">
    <property type="entry name" value="SAM-dependent_MTases_sf"/>
</dbReference>
<dbReference type="GO" id="GO:0071770">
    <property type="term" value="P:DIM/DIP cell wall layer assembly"/>
    <property type="evidence" value="ECO:0007669"/>
    <property type="project" value="TreeGrafter"/>
</dbReference>
<dbReference type="GO" id="GO:0005886">
    <property type="term" value="C:plasma membrane"/>
    <property type="evidence" value="ECO:0007669"/>
    <property type="project" value="TreeGrafter"/>
</dbReference>
<evidence type="ECO:0000256" key="1">
    <source>
        <dbReference type="ARBA" id="ARBA00001957"/>
    </source>
</evidence>
<evidence type="ECO:0000259" key="8">
    <source>
        <dbReference type="PROSITE" id="PS52004"/>
    </source>
</evidence>
<name>A0A9W4H297_9ACTN</name>
<evidence type="ECO:0000256" key="3">
    <source>
        <dbReference type="ARBA" id="ARBA00022553"/>
    </source>
</evidence>
<feature type="region of interest" description="Disordered" evidence="6">
    <location>
        <begin position="293"/>
        <end position="321"/>
    </location>
</feature>
<dbReference type="CDD" id="cd00833">
    <property type="entry name" value="PKS"/>
    <property type="match status" value="1"/>
</dbReference>
<keyword evidence="4" id="KW-0808">Transferase</keyword>
<dbReference type="SUPFAM" id="SSF52777">
    <property type="entry name" value="CoA-dependent acyltransferases"/>
    <property type="match status" value="2"/>
</dbReference>
<dbReference type="InterPro" id="IPR009081">
    <property type="entry name" value="PP-bd_ACP"/>
</dbReference>
<evidence type="ECO:0000313" key="9">
    <source>
        <dbReference type="EMBL" id="CAG7645190.1"/>
    </source>
</evidence>
<dbReference type="GO" id="GO:0033068">
    <property type="term" value="P:macrolide biosynthetic process"/>
    <property type="evidence" value="ECO:0007669"/>
    <property type="project" value="UniProtKB-ARBA"/>
</dbReference>
<dbReference type="Pfam" id="PF00109">
    <property type="entry name" value="ketoacyl-synt"/>
    <property type="match status" value="1"/>
</dbReference>
<dbReference type="InterPro" id="IPR018201">
    <property type="entry name" value="Ketoacyl_synth_AS"/>
</dbReference>
<dbReference type="InterPro" id="IPR014030">
    <property type="entry name" value="Ketoacyl_synth_N"/>
</dbReference>
<dbReference type="InterPro" id="IPR001242">
    <property type="entry name" value="Condensation_dom"/>
</dbReference>
<feature type="domain" description="Carrier" evidence="7">
    <location>
        <begin position="1595"/>
        <end position="1670"/>
    </location>
</feature>
<dbReference type="Proteomes" id="UP001153328">
    <property type="component" value="Unassembled WGS sequence"/>
</dbReference>
<evidence type="ECO:0008006" key="11">
    <source>
        <dbReference type="Google" id="ProtNLM"/>
    </source>
</evidence>
<evidence type="ECO:0000256" key="6">
    <source>
        <dbReference type="SAM" id="MobiDB-lite"/>
    </source>
</evidence>
<keyword evidence="5" id="KW-0012">Acyltransferase</keyword>
<dbReference type="InterPro" id="IPR023213">
    <property type="entry name" value="CAT-like_dom_sf"/>
</dbReference>
<comment type="cofactor">
    <cofactor evidence="1">
        <name>pantetheine 4'-phosphate</name>
        <dbReference type="ChEBI" id="CHEBI:47942"/>
    </cofactor>
</comment>
<dbReference type="RefSeq" id="WP_205048494.1">
    <property type="nucleotide sequence ID" value="NZ_CAJVAX010000018.1"/>
</dbReference>
<proteinExistence type="predicted"/>
<evidence type="ECO:0000256" key="4">
    <source>
        <dbReference type="ARBA" id="ARBA00022679"/>
    </source>
</evidence>
<dbReference type="PROSITE" id="PS52004">
    <property type="entry name" value="KS3_2"/>
    <property type="match status" value="1"/>
</dbReference>
<dbReference type="InterPro" id="IPR014031">
    <property type="entry name" value="Ketoacyl_synth_C"/>
</dbReference>
<comment type="caution">
    <text evidence="9">The sequence shown here is derived from an EMBL/GenBank/DDBJ whole genome shotgun (WGS) entry which is preliminary data.</text>
</comment>
<dbReference type="Gene3D" id="3.30.559.30">
    <property type="entry name" value="Nonribosomal peptide synthetase, condensation domain"/>
    <property type="match status" value="1"/>
</dbReference>
<dbReference type="Gene3D" id="3.30.559.10">
    <property type="entry name" value="Chloramphenicol acetyltransferase-like domain"/>
    <property type="match status" value="1"/>
</dbReference>
<evidence type="ECO:0000256" key="5">
    <source>
        <dbReference type="ARBA" id="ARBA00023315"/>
    </source>
</evidence>
<feature type="domain" description="Ketosynthase family 3 (KS3)" evidence="8">
    <location>
        <begin position="427"/>
        <end position="846"/>
    </location>
</feature>
<accession>A0A9W4H297</accession>
<dbReference type="FunFam" id="3.40.47.10:FF:000019">
    <property type="entry name" value="Polyketide synthase type I"/>
    <property type="match status" value="1"/>
</dbReference>
<dbReference type="InterPro" id="IPR020806">
    <property type="entry name" value="PKS_PP-bd"/>
</dbReference>
<dbReference type="GO" id="GO:0005737">
    <property type="term" value="C:cytoplasm"/>
    <property type="evidence" value="ECO:0007669"/>
    <property type="project" value="TreeGrafter"/>
</dbReference>
<dbReference type="Pfam" id="PF22621">
    <property type="entry name" value="CurL-like_PKS_C"/>
    <property type="match status" value="1"/>
</dbReference>
<dbReference type="GO" id="GO:0031177">
    <property type="term" value="F:phosphopantetheine binding"/>
    <property type="evidence" value="ECO:0007669"/>
    <property type="project" value="InterPro"/>
</dbReference>
<dbReference type="PANTHER" id="PTHR43775:SF37">
    <property type="entry name" value="SI:DKEY-61P9.11"/>
    <property type="match status" value="1"/>
</dbReference>
<feature type="domain" description="Carrier" evidence="7">
    <location>
        <begin position="1045"/>
        <end position="1122"/>
    </location>
</feature>
<dbReference type="InterPro" id="IPR020841">
    <property type="entry name" value="PKS_Beta-ketoAc_synthase_dom"/>
</dbReference>
<evidence type="ECO:0000259" key="7">
    <source>
        <dbReference type="PROSITE" id="PS50075"/>
    </source>
</evidence>
<dbReference type="SMART" id="SM00825">
    <property type="entry name" value="PKS_KS"/>
    <property type="match status" value="1"/>
</dbReference>
<dbReference type="InterPro" id="IPR036736">
    <property type="entry name" value="ACP-like_sf"/>
</dbReference>
<dbReference type="GO" id="GO:0004312">
    <property type="term" value="F:fatty acid synthase activity"/>
    <property type="evidence" value="ECO:0007669"/>
    <property type="project" value="TreeGrafter"/>
</dbReference>
<dbReference type="InterPro" id="IPR050091">
    <property type="entry name" value="PKS_NRPS_Biosynth_Enz"/>
</dbReference>
<feature type="compositionally biased region" description="Pro residues" evidence="6">
    <location>
        <begin position="300"/>
        <end position="316"/>
    </location>
</feature>
<dbReference type="PROSITE" id="PS00606">
    <property type="entry name" value="KS3_1"/>
    <property type="match status" value="1"/>
</dbReference>
<dbReference type="Gene3D" id="3.40.47.10">
    <property type="match status" value="1"/>
</dbReference>
<dbReference type="GO" id="GO:0004315">
    <property type="term" value="F:3-oxoacyl-[acyl-carrier-protein] synthase activity"/>
    <property type="evidence" value="ECO:0007669"/>
    <property type="project" value="InterPro"/>
</dbReference>
<feature type="domain" description="Carrier" evidence="7">
    <location>
        <begin position="314"/>
        <end position="395"/>
    </location>
</feature>
<sequence length="1696" mass="179177">MSIFQNSPSDEADGPILRLLAARLRTLSVPDEGSGTADPAAVREWLSTSRRLVAGAGPAAYGDEDFEQAWAEITAGGSRPGERQRLEAAAAVLRALPDLLAGRLTTADVVPGQVLASADVPTHTAAVVADMVEAYADARAELPGTAAVRVLEIGQAPGTPELRERLQGRSPAVEFAVEEPHRLGELPSGGYDVLVTRGAIGAAPHTREALRAAKAALKRHGLLVLDEPAGPGVFEHLVHGLPPARPRPDLAGWRALLATEGFPAVYLPTGPVPDGGRHVVVAESDGLIRTTAEVGDADPSPEPAPTTPPAPPPPSASPREPQVRNTVIAALGSALGLRPEHVELDMPFADFGINSLTGVELLHRINQELGTALDSTVLFDHSSVEKLTAHILSTAGATAAPTTPDTAGTAPAPAAVAVTPRPTAAPSGGIAVIGISGRFPRSADTGELWEHLLAGDDLVSEVTRWDLDDFYSRFPASPHGYTTRAGLLEDIDVFDPQMFGISGLEATYMDPQQRLFLQECWTALEDAGHAGRSVEGLACGVYAGFNGGDYQMLCGLNPPAQAMWGNAPSALSARISYLLDLQGPALTVDTACSSSLVAIQLACQSLTGGETDMALAGGVYVTSTPGFLLGAGQAGMLSPDGRCYSFDHRANGFAPGEGVGVVVLKRYHDAVADGDHVYGVIRGWGTNQDGATNGITAPSARSQERLERQVYDRFGIDPARIGMVEAHGSATPLGDPIEFQALTRAFAASTDRTSYCAIGSIKSNIGHTTSAAGVAGVLRVLLALRHRTIPPSVNFERANPAIDLDNSPFYLNTRPVPWSAPQDGPRTAAVSSFGLSGTNAHLVIEEAPATPAVRADRPAHLVVLSAQSAEQVRGQAQRLLAACTARADLEIADVAFTLLTGRRHHRHRLACVVADLAELAEVLRGWLDQGRHPAAHVSDAAPRDRRDQRPALRRVGEQSLRAAATATGAEAVEHLQVVADLYAQGYDLDYGELFGDGGRRVPLPTYPFARERYWVPAPDEAAAPALPARPEPVPPAPGVRDRQEVTEAAVAESVVTWLSGILAVPADRIETGESLLRYGFDSINAVALRTAIQDGFGVDLATRSVFESGSVEDLAALVVAEHRTAGGRPAPPEAAAAPDTAAPFPLSAAQQVLWSLERLAPGNSAYHLPHAFRVRGEVRPAALEAALRRLTERHPALRTTVDVAGHTPVQTVRATAAVSCTVEETGPRSDEEMLGLVAERARAPFDLAEGPLLRVHLLSRAPDDHVLVVTLHHIVFDGTSLLVLLRELAVLYAAEVRGDAVHLPPPASSYAHFVDWQRRYLAGERGAAARAYWRDRLAGAPADLGLPLDRPRTEAARFQGAVLERRLPAGLTDRVRDAGADLGASPFVVMFSAYTALLHQWTGRTDLVVGTPLHGRPEARFQDTVGYFVNQVPVRTQLAGTESFAALVARVRTEVYAAFEHGDFPVSELGRDGGTVQSSFVFQNWLKLPAAAPADPATLALEPMLGVHQAGMFDLTLEVVQTDGAYTLLLLHNPALFDQDTVASLADRYERLLTAVCDDPQLPAGSAGALPEPQAAEAPSDVPLPGAGPPARAGLDAAAVRAAVESAYRELLGVPDLDPHDNFFDLGGHSVLLVQLSLRLGEALGREVPSVALFQHPTVDSLSRHLASAAAGPSYERSLRKGRARRAAMARLAAPA</sequence>
<keyword evidence="2" id="KW-0596">Phosphopantetheine</keyword>
<protein>
    <recommendedName>
        <fullName evidence="11">Non-ribosomal peptide synthetase</fullName>
    </recommendedName>
</protein>
<organism evidence="9 10">
    <name type="scientific">Actinacidiphila bryophytorum</name>
    <dbReference type="NCBI Taxonomy" id="1436133"/>
    <lineage>
        <taxon>Bacteria</taxon>
        <taxon>Bacillati</taxon>
        <taxon>Actinomycetota</taxon>
        <taxon>Actinomycetes</taxon>
        <taxon>Kitasatosporales</taxon>
        <taxon>Streptomycetaceae</taxon>
        <taxon>Actinacidiphila</taxon>
    </lineage>
</organism>
<dbReference type="InterPro" id="IPR016039">
    <property type="entry name" value="Thiolase-like"/>
</dbReference>
<dbReference type="SMART" id="SM01294">
    <property type="entry name" value="PKS_PP_betabranch"/>
    <property type="match status" value="1"/>
</dbReference>
<dbReference type="SUPFAM" id="SSF53335">
    <property type="entry name" value="S-adenosyl-L-methionine-dependent methyltransferases"/>
    <property type="match status" value="1"/>
</dbReference>
<dbReference type="CDD" id="cd19531">
    <property type="entry name" value="LCL_NRPS-like"/>
    <property type="match status" value="1"/>
</dbReference>
<gene>
    <name evidence="9" type="ORF">SBRY_40093</name>
</gene>
<dbReference type="GO" id="GO:0006633">
    <property type="term" value="P:fatty acid biosynthetic process"/>
    <property type="evidence" value="ECO:0007669"/>
    <property type="project" value="InterPro"/>
</dbReference>
<dbReference type="InterPro" id="IPR006162">
    <property type="entry name" value="Ppantetheine_attach_site"/>
</dbReference>
<dbReference type="Pfam" id="PF00668">
    <property type="entry name" value="Condensation"/>
    <property type="match status" value="1"/>
</dbReference>
<dbReference type="Gene3D" id="3.40.50.150">
    <property type="entry name" value="Vaccinia Virus protein VP39"/>
    <property type="match status" value="1"/>
</dbReference>
<dbReference type="Gene3D" id="1.10.1240.100">
    <property type="match status" value="1"/>
</dbReference>
<keyword evidence="10" id="KW-1185">Reference proteome</keyword>
<evidence type="ECO:0000256" key="2">
    <source>
        <dbReference type="ARBA" id="ARBA00022450"/>
    </source>
</evidence>
<dbReference type="Gene3D" id="1.10.1200.10">
    <property type="entry name" value="ACP-like"/>
    <property type="match status" value="3"/>
</dbReference>
<feature type="region of interest" description="Disordered" evidence="6">
    <location>
        <begin position="1564"/>
        <end position="1588"/>
    </location>
</feature>
<reference evidence="9" key="1">
    <citation type="submission" date="2021-06" db="EMBL/GenBank/DDBJ databases">
        <authorList>
            <person name="Arsene-Ploetze F."/>
        </authorList>
    </citation>
    <scope>NUCLEOTIDE SEQUENCE</scope>
    <source>
        <strain evidence="9">SBRY1</strain>
    </source>
</reference>
<dbReference type="Pfam" id="PF00550">
    <property type="entry name" value="PP-binding"/>
    <property type="match status" value="3"/>
</dbReference>
<evidence type="ECO:0000313" key="10">
    <source>
        <dbReference type="Proteomes" id="UP001153328"/>
    </source>
</evidence>
<dbReference type="SUPFAM" id="SSF53901">
    <property type="entry name" value="Thiolase-like"/>
    <property type="match status" value="1"/>
</dbReference>
<dbReference type="PROSITE" id="PS50075">
    <property type="entry name" value="CARRIER"/>
    <property type="match status" value="3"/>
</dbReference>
<dbReference type="SMART" id="SM00823">
    <property type="entry name" value="PKS_PP"/>
    <property type="match status" value="3"/>
</dbReference>